<comment type="similarity">
    <text evidence="1">Belongs to the paxM FAD-dependent monooxygenase family.</text>
</comment>
<keyword evidence="2" id="KW-0285">Flavoprotein</keyword>
<dbReference type="AlphaFoldDB" id="A0A1Y2I450"/>
<evidence type="ECO:0000256" key="6">
    <source>
        <dbReference type="SAM" id="Phobius"/>
    </source>
</evidence>
<dbReference type="GO" id="GO:0004659">
    <property type="term" value="F:prenyltransferase activity"/>
    <property type="evidence" value="ECO:0007669"/>
    <property type="project" value="InterPro"/>
</dbReference>
<keyword evidence="3" id="KW-0274">FAD</keyword>
<protein>
    <recommendedName>
        <fullName evidence="7">FAD-binding domain-containing protein</fullName>
    </recommendedName>
</protein>
<keyword evidence="5" id="KW-0503">Monooxygenase</keyword>
<dbReference type="GO" id="GO:0071949">
    <property type="term" value="F:FAD binding"/>
    <property type="evidence" value="ECO:0007669"/>
    <property type="project" value="InterPro"/>
</dbReference>
<evidence type="ECO:0000259" key="7">
    <source>
        <dbReference type="Pfam" id="PF01494"/>
    </source>
</evidence>
<evidence type="ECO:0000313" key="8">
    <source>
        <dbReference type="EMBL" id="ORZ41658.1"/>
    </source>
</evidence>
<name>A0A1Y2I450_9FUNG</name>
<keyword evidence="9" id="KW-1185">Reference proteome</keyword>
<dbReference type="PANTHER" id="PTHR13789:SF309">
    <property type="entry name" value="PUTATIVE (AFU_ORTHOLOGUE AFUA_6G14510)-RELATED"/>
    <property type="match status" value="1"/>
</dbReference>
<dbReference type="PRINTS" id="PR00420">
    <property type="entry name" value="RNGMNOXGNASE"/>
</dbReference>
<dbReference type="SUPFAM" id="SSF51905">
    <property type="entry name" value="FAD/NAD(P)-binding domain"/>
    <property type="match status" value="1"/>
</dbReference>
<gene>
    <name evidence="8" type="ORF">BCR44DRAFT_39250</name>
</gene>
<dbReference type="CDD" id="cd13962">
    <property type="entry name" value="PT_UbiA_UBIAD1"/>
    <property type="match status" value="1"/>
</dbReference>
<feature type="domain" description="FAD-binding" evidence="7">
    <location>
        <begin position="403"/>
        <end position="578"/>
    </location>
</feature>
<dbReference type="PANTHER" id="PTHR13789">
    <property type="entry name" value="MONOOXYGENASE"/>
    <property type="match status" value="1"/>
</dbReference>
<dbReference type="InterPro" id="IPR002938">
    <property type="entry name" value="FAD-bd"/>
</dbReference>
<evidence type="ECO:0000256" key="2">
    <source>
        <dbReference type="ARBA" id="ARBA00022630"/>
    </source>
</evidence>
<evidence type="ECO:0000256" key="1">
    <source>
        <dbReference type="ARBA" id="ARBA00007992"/>
    </source>
</evidence>
<feature type="domain" description="FAD-binding" evidence="7">
    <location>
        <begin position="728"/>
        <end position="791"/>
    </location>
</feature>
<dbReference type="InterPro" id="IPR026046">
    <property type="entry name" value="UBIAD1"/>
</dbReference>
<keyword evidence="6" id="KW-0812">Transmembrane</keyword>
<keyword evidence="6" id="KW-0472">Membrane</keyword>
<evidence type="ECO:0000256" key="3">
    <source>
        <dbReference type="ARBA" id="ARBA00022827"/>
    </source>
</evidence>
<organism evidence="8 9">
    <name type="scientific">Catenaria anguillulae PL171</name>
    <dbReference type="NCBI Taxonomy" id="765915"/>
    <lineage>
        <taxon>Eukaryota</taxon>
        <taxon>Fungi</taxon>
        <taxon>Fungi incertae sedis</taxon>
        <taxon>Blastocladiomycota</taxon>
        <taxon>Blastocladiomycetes</taxon>
        <taxon>Blastocladiales</taxon>
        <taxon>Catenariaceae</taxon>
        <taxon>Catenaria</taxon>
    </lineage>
</organism>
<feature type="transmembrane region" description="Helical" evidence="6">
    <location>
        <begin position="182"/>
        <end position="201"/>
    </location>
</feature>
<dbReference type="EMBL" id="MCFL01000001">
    <property type="protein sequence ID" value="ORZ41658.1"/>
    <property type="molecule type" value="Genomic_DNA"/>
</dbReference>
<keyword evidence="4" id="KW-0560">Oxidoreductase</keyword>
<evidence type="ECO:0000256" key="5">
    <source>
        <dbReference type="ARBA" id="ARBA00023033"/>
    </source>
</evidence>
<dbReference type="Gene3D" id="3.50.50.60">
    <property type="entry name" value="FAD/NAD(P)-binding domain"/>
    <property type="match status" value="1"/>
</dbReference>
<evidence type="ECO:0000256" key="4">
    <source>
        <dbReference type="ARBA" id="ARBA00023002"/>
    </source>
</evidence>
<evidence type="ECO:0000313" key="9">
    <source>
        <dbReference type="Proteomes" id="UP000193411"/>
    </source>
</evidence>
<dbReference type="Proteomes" id="UP000193411">
    <property type="component" value="Unassembled WGS sequence"/>
</dbReference>
<reference evidence="8 9" key="1">
    <citation type="submission" date="2016-07" db="EMBL/GenBank/DDBJ databases">
        <title>Pervasive Adenine N6-methylation of Active Genes in Fungi.</title>
        <authorList>
            <consortium name="DOE Joint Genome Institute"/>
            <person name="Mondo S.J."/>
            <person name="Dannebaum R.O."/>
            <person name="Kuo R.C."/>
            <person name="Labutti K."/>
            <person name="Haridas S."/>
            <person name="Kuo A."/>
            <person name="Salamov A."/>
            <person name="Ahrendt S.R."/>
            <person name="Lipzen A."/>
            <person name="Sullivan W."/>
            <person name="Andreopoulos W.B."/>
            <person name="Clum A."/>
            <person name="Lindquist E."/>
            <person name="Daum C."/>
            <person name="Ramamoorthy G.K."/>
            <person name="Gryganskyi A."/>
            <person name="Culley D."/>
            <person name="Magnuson J.K."/>
            <person name="James T.Y."/>
            <person name="O'Malley M.A."/>
            <person name="Stajich J.E."/>
            <person name="Spatafora J.W."/>
            <person name="Visel A."/>
            <person name="Grigoriev I.V."/>
        </authorList>
    </citation>
    <scope>NUCLEOTIDE SEQUENCE [LARGE SCALE GENOMIC DNA]</scope>
    <source>
        <strain evidence="8 9">PL171</strain>
    </source>
</reference>
<dbReference type="OrthoDB" id="10029326at2759"/>
<feature type="transmembrane region" description="Helical" evidence="6">
    <location>
        <begin position="59"/>
        <end position="79"/>
    </location>
</feature>
<dbReference type="InterPro" id="IPR036188">
    <property type="entry name" value="FAD/NAD-bd_sf"/>
</dbReference>
<proteinExistence type="inferred from homology"/>
<sequence>MGKAVAAIGAALRLMRLRMTVFSAVTYATAAYIGFSQTALDTDTDTANAPWTENAGLDLGLLVLGWIFVLTCQVSAHLLGEYYDLPSDRYAYLASPSPFTGGSRVLVSAAADAAHKVTPLTCKHLGQLTTLLALVQALAGLGWLDLAGREAVLFPLALAMIALAHQYSAPPLKLNHRALGELGAGVVMNLLLPYFGAILHLPNKVYLTNPSAAMANLHTSLAMLVIPSFLLKIALFMILNWADRRADFLGGKTTLALVLSPHALAHATRACMYLAYLSAMALAYFVPATIATRANQLGLACLLATLPLAHKLARTLHPSSRSLAPSAVFLALKLAPLPVLGLFFAHLLAELAASPAQTLWSPAFYLRTLPVLPFVKNMALARGPPYVQPLPPAAANADATDDRVVIVGGGVAGLLAALELDMRGSPVVVLERRVGAQVADRGADLGLWPTAVDVLKRWIKEPAWWLANAYRIAKVDVVALPKGVDARAWPLRQVDMEEVTDRGGFYLVVRQALMQRLREEVEARGIDVRYGAKVVRVTETRDHASVEYEANGMRNEVIGKLVIGADGVSSVCRRAIRAVLSKGMGVDNDDDQEGEPRYAGEVCYRGVIDLHRCPNSGEVRKLLDAVGDNVMPLVMGVGIRASWSYINEDRSVACWWVKEKMDQRLREQEVSRQEDDPGQDQLVGGWGAVRKAYDQGVEWPHVLRTLQDATRTTDLYLQDIIDRSPNGTPWCTHRIVLVGDAAHPVTPNMGQGATMAIEDVDLLVRLMDAAPHQVDAFIEYVRWRRPHASQVAGESYKQAKAGQVVHPVGVRLRWWLLGKLPRFVFDGRLKSVNMFKQPTVPKSW</sequence>
<comment type="caution">
    <text evidence="8">The sequence shown here is derived from an EMBL/GenBank/DDBJ whole genome shotgun (WGS) entry which is preliminary data.</text>
</comment>
<keyword evidence="6" id="KW-1133">Transmembrane helix</keyword>
<dbReference type="Pfam" id="PF01494">
    <property type="entry name" value="FAD_binding_3"/>
    <property type="match status" value="2"/>
</dbReference>
<dbReference type="STRING" id="765915.A0A1Y2I450"/>
<accession>A0A1Y2I450</accession>
<feature type="transmembrane region" description="Helical" evidence="6">
    <location>
        <begin position="221"/>
        <end position="242"/>
    </location>
</feature>
<dbReference type="GO" id="GO:0004497">
    <property type="term" value="F:monooxygenase activity"/>
    <property type="evidence" value="ECO:0007669"/>
    <property type="project" value="UniProtKB-KW"/>
</dbReference>
<dbReference type="InterPro" id="IPR050493">
    <property type="entry name" value="FAD-dep_Monooxygenase_BioMet"/>
</dbReference>